<feature type="transmembrane region" description="Helical" evidence="12">
    <location>
        <begin position="12"/>
        <end position="38"/>
    </location>
</feature>
<keyword evidence="8" id="KW-0238">DNA-binding</keyword>
<keyword evidence="3" id="KW-0479">Metal-binding</keyword>
<keyword evidence="10" id="KW-0539">Nucleus</keyword>
<dbReference type="Proteomes" id="UP000024404">
    <property type="component" value="Unassembled WGS sequence"/>
</dbReference>
<keyword evidence="15" id="KW-1185">Reference proteome</keyword>
<dbReference type="OMA" id="THECIHK"/>
<keyword evidence="6" id="KW-0862">Zinc</keyword>
<dbReference type="FunFam" id="3.30.160.60:FF:000363">
    <property type="entry name" value="Zinc finger protein 239"/>
    <property type="match status" value="1"/>
</dbReference>
<dbReference type="Gene3D" id="3.30.160.60">
    <property type="entry name" value="Classic Zinc Finger"/>
    <property type="match status" value="3"/>
</dbReference>
<dbReference type="Pfam" id="PF00096">
    <property type="entry name" value="zf-C2H2"/>
    <property type="match status" value="2"/>
</dbReference>
<name>A0A8R1Y4E7_ONCVO</name>
<evidence type="ECO:0000256" key="12">
    <source>
        <dbReference type="SAM" id="Phobius"/>
    </source>
</evidence>
<dbReference type="InterPro" id="IPR050717">
    <property type="entry name" value="C2H2-ZF_Transcription_Reg"/>
</dbReference>
<dbReference type="PROSITE" id="PS00028">
    <property type="entry name" value="ZINC_FINGER_C2H2_1"/>
    <property type="match status" value="4"/>
</dbReference>
<dbReference type="PANTHER" id="PTHR14196:SF12">
    <property type="entry name" value="ZINC FINGER PROTEIN 208-LIKE"/>
    <property type="match status" value="1"/>
</dbReference>
<organism evidence="14 15">
    <name type="scientific">Onchocerca volvulus</name>
    <dbReference type="NCBI Taxonomy" id="6282"/>
    <lineage>
        <taxon>Eukaryota</taxon>
        <taxon>Metazoa</taxon>
        <taxon>Ecdysozoa</taxon>
        <taxon>Nematoda</taxon>
        <taxon>Chromadorea</taxon>
        <taxon>Rhabditida</taxon>
        <taxon>Spirurina</taxon>
        <taxon>Spiruromorpha</taxon>
        <taxon>Filarioidea</taxon>
        <taxon>Onchocercidae</taxon>
        <taxon>Onchocerca</taxon>
    </lineage>
</organism>
<evidence type="ECO:0000313" key="15">
    <source>
        <dbReference type="Proteomes" id="UP000024404"/>
    </source>
</evidence>
<reference evidence="14" key="2">
    <citation type="submission" date="2022-06" db="UniProtKB">
        <authorList>
            <consortium name="EnsemblMetazoa"/>
        </authorList>
    </citation>
    <scope>IDENTIFICATION</scope>
</reference>
<dbReference type="PANTHER" id="PTHR14196">
    <property type="entry name" value="ODD-SKIPPED - RELATED"/>
    <property type="match status" value="1"/>
</dbReference>
<comment type="function">
    <text evidence="1">May be involved in transcriptional regulation.</text>
</comment>
<evidence type="ECO:0000256" key="5">
    <source>
        <dbReference type="ARBA" id="ARBA00022771"/>
    </source>
</evidence>
<dbReference type="AlphaFoldDB" id="A0A8R1Y4E7"/>
<dbReference type="PROSITE" id="PS50157">
    <property type="entry name" value="ZINC_FINGER_C2H2_2"/>
    <property type="match status" value="4"/>
</dbReference>
<evidence type="ECO:0000256" key="7">
    <source>
        <dbReference type="ARBA" id="ARBA00023015"/>
    </source>
</evidence>
<feature type="domain" description="C2H2-type" evidence="13">
    <location>
        <begin position="136"/>
        <end position="163"/>
    </location>
</feature>
<keyword evidence="4" id="KW-0677">Repeat</keyword>
<keyword evidence="12" id="KW-1133">Transmembrane helix</keyword>
<dbReference type="SMART" id="SM00355">
    <property type="entry name" value="ZnF_C2H2"/>
    <property type="match status" value="4"/>
</dbReference>
<dbReference type="GO" id="GO:0000977">
    <property type="term" value="F:RNA polymerase II transcription regulatory region sequence-specific DNA binding"/>
    <property type="evidence" value="ECO:0007669"/>
    <property type="project" value="TreeGrafter"/>
</dbReference>
<evidence type="ECO:0000256" key="6">
    <source>
        <dbReference type="ARBA" id="ARBA00022833"/>
    </source>
</evidence>
<dbReference type="GO" id="GO:0000981">
    <property type="term" value="F:DNA-binding transcription factor activity, RNA polymerase II-specific"/>
    <property type="evidence" value="ECO:0007669"/>
    <property type="project" value="TreeGrafter"/>
</dbReference>
<dbReference type="InterPro" id="IPR036236">
    <property type="entry name" value="Znf_C2H2_sf"/>
</dbReference>
<evidence type="ECO:0000256" key="4">
    <source>
        <dbReference type="ARBA" id="ARBA00022737"/>
    </source>
</evidence>
<evidence type="ECO:0000256" key="1">
    <source>
        <dbReference type="ARBA" id="ARBA00003767"/>
    </source>
</evidence>
<keyword evidence="5 11" id="KW-0863">Zinc-finger</keyword>
<evidence type="ECO:0000256" key="8">
    <source>
        <dbReference type="ARBA" id="ARBA00023125"/>
    </source>
</evidence>
<protein>
    <recommendedName>
        <fullName evidence="13">C2H2-type domain-containing protein</fullName>
    </recommendedName>
</protein>
<evidence type="ECO:0000256" key="9">
    <source>
        <dbReference type="ARBA" id="ARBA00023163"/>
    </source>
</evidence>
<dbReference type="EnsemblMetazoa" id="OVOC9071.1">
    <property type="protein sequence ID" value="OVOC9071.1"/>
    <property type="gene ID" value="WBGene00245880"/>
</dbReference>
<proteinExistence type="predicted"/>
<evidence type="ECO:0000259" key="13">
    <source>
        <dbReference type="PROSITE" id="PS50157"/>
    </source>
</evidence>
<evidence type="ECO:0000313" key="14">
    <source>
        <dbReference type="EnsemblMetazoa" id="OVOC9071.1"/>
    </source>
</evidence>
<evidence type="ECO:0000256" key="10">
    <source>
        <dbReference type="ARBA" id="ARBA00023242"/>
    </source>
</evidence>
<accession>A0A8R1Y4E7</accession>
<keyword evidence="12" id="KW-0812">Transmembrane</keyword>
<dbReference type="GO" id="GO:0005634">
    <property type="term" value="C:nucleus"/>
    <property type="evidence" value="ECO:0007669"/>
    <property type="project" value="UniProtKB-SubCell"/>
</dbReference>
<dbReference type="EMBL" id="CMVM020000251">
    <property type="status" value="NOT_ANNOTATED_CDS"/>
    <property type="molecule type" value="Genomic_DNA"/>
</dbReference>
<dbReference type="SUPFAM" id="SSF57667">
    <property type="entry name" value="beta-beta-alpha zinc fingers"/>
    <property type="match status" value="2"/>
</dbReference>
<dbReference type="InterPro" id="IPR013087">
    <property type="entry name" value="Znf_C2H2_type"/>
</dbReference>
<evidence type="ECO:0000256" key="11">
    <source>
        <dbReference type="PROSITE-ProRule" id="PRU00042"/>
    </source>
</evidence>
<comment type="subcellular location">
    <subcellularLocation>
        <location evidence="2">Nucleus</location>
    </subcellularLocation>
</comment>
<reference evidence="15" key="1">
    <citation type="submission" date="2013-10" db="EMBL/GenBank/DDBJ databases">
        <title>Genome sequencing of Onchocerca volvulus.</title>
        <authorList>
            <person name="Cotton J."/>
            <person name="Tsai J."/>
            <person name="Stanley E."/>
            <person name="Tracey A."/>
            <person name="Holroyd N."/>
            <person name="Lustigman S."/>
            <person name="Berriman M."/>
        </authorList>
    </citation>
    <scope>NUCLEOTIDE SEQUENCE</scope>
</reference>
<evidence type="ECO:0000256" key="2">
    <source>
        <dbReference type="ARBA" id="ARBA00004123"/>
    </source>
</evidence>
<sequence>MHKNRPLRQCNNYYIVGWLVTFFGESCSRISILFPYYFSFVLLQSYIAQVTAPNVGNTSLQAEIIDHLKHENFIRQLKSAAIDQHLKSASSSRTDKQFEEKRANGKCFKCNLCDKQFDFLYRLQQHNLSHANNKSFTCKLCDKAFKYFVGLKRHEKKHGEERPFLCDQCGKIFKQRSILKTHECIHKDKAFKCDECGKRFDRNDHLKLHKKTHRKSSKRPFSRASTLTTPTAKNISATAALIEGLFKICGFQK</sequence>
<keyword evidence="7" id="KW-0805">Transcription regulation</keyword>
<feature type="domain" description="C2H2-type" evidence="13">
    <location>
        <begin position="164"/>
        <end position="191"/>
    </location>
</feature>
<feature type="domain" description="C2H2-type" evidence="13">
    <location>
        <begin position="191"/>
        <end position="218"/>
    </location>
</feature>
<keyword evidence="9" id="KW-0804">Transcription</keyword>
<dbReference type="FunFam" id="3.30.160.60:FF:000322">
    <property type="entry name" value="GDNF-inducible zinc finger protein 1"/>
    <property type="match status" value="1"/>
</dbReference>
<evidence type="ECO:0000256" key="3">
    <source>
        <dbReference type="ARBA" id="ARBA00022723"/>
    </source>
</evidence>
<dbReference type="GO" id="GO:0008270">
    <property type="term" value="F:zinc ion binding"/>
    <property type="evidence" value="ECO:0007669"/>
    <property type="project" value="UniProtKB-KW"/>
</dbReference>
<feature type="domain" description="C2H2-type" evidence="13">
    <location>
        <begin position="108"/>
        <end position="135"/>
    </location>
</feature>
<keyword evidence="12" id="KW-0472">Membrane</keyword>